<dbReference type="SUPFAM" id="SSF56601">
    <property type="entry name" value="beta-lactamase/transpeptidase-like"/>
    <property type="match status" value="1"/>
</dbReference>
<protein>
    <submittedName>
        <fullName evidence="2">Serine hydrolase</fullName>
    </submittedName>
</protein>
<comment type="caution">
    <text evidence="2">The sequence shown here is derived from an EMBL/GenBank/DDBJ whole genome shotgun (WGS) entry which is preliminary data.</text>
</comment>
<dbReference type="PANTHER" id="PTHR43283:SF7">
    <property type="entry name" value="BETA-LACTAMASE-RELATED DOMAIN-CONTAINING PROTEIN"/>
    <property type="match status" value="1"/>
</dbReference>
<organism evidence="2 3">
    <name type="scientific">Paenibacillus monticola</name>
    <dbReference type="NCBI Taxonomy" id="2666075"/>
    <lineage>
        <taxon>Bacteria</taxon>
        <taxon>Bacillati</taxon>
        <taxon>Bacillota</taxon>
        <taxon>Bacilli</taxon>
        <taxon>Bacillales</taxon>
        <taxon>Paenibacillaceae</taxon>
        <taxon>Paenibacillus</taxon>
    </lineage>
</organism>
<evidence type="ECO:0000259" key="1">
    <source>
        <dbReference type="Pfam" id="PF00144"/>
    </source>
</evidence>
<accession>A0A7X2L4B6</accession>
<dbReference type="Pfam" id="PF00144">
    <property type="entry name" value="Beta-lactamase"/>
    <property type="match status" value="1"/>
</dbReference>
<dbReference type="PANTHER" id="PTHR43283">
    <property type="entry name" value="BETA-LACTAMASE-RELATED"/>
    <property type="match status" value="1"/>
</dbReference>
<feature type="domain" description="Beta-lactamase-related" evidence="1">
    <location>
        <begin position="22"/>
        <end position="297"/>
    </location>
</feature>
<dbReference type="InterPro" id="IPR001466">
    <property type="entry name" value="Beta-lactam-related"/>
</dbReference>
<dbReference type="AlphaFoldDB" id="A0A7X2L4B6"/>
<sequence>MHSMELQPLIRGLTDLEISSCLITQKGTAVLEYYDEPQTAAELSKINSCTKSVLAALISIAIDQHIVPPPHTPIIEFFSQLGQDSDIRKRQITLAHLLTMSSGFNWTEFGGQNSFPTMTKTADWVQFVLSQPLADLPGTRMVYNSGNSQLLSAILRQATGQSVAEFAEEQMFQPLGITDYRWDTDPQGIHTGGFGLYLKPQDMSTFGQLYLQQGRWKGDQLISSATVQHSTSPLIEVNPPHTGFYGWHWWISSFSNGIEHQDEVVYHYARGFGGQFIIVVPSYELVCVITKNKHRKNSAPVDVFRQYIVPYLLQQG</sequence>
<gene>
    <name evidence="2" type="ORF">GJB61_24495</name>
</gene>
<evidence type="ECO:0000313" key="2">
    <source>
        <dbReference type="EMBL" id="MRN56138.1"/>
    </source>
</evidence>
<keyword evidence="3" id="KW-1185">Reference proteome</keyword>
<dbReference type="InterPro" id="IPR050789">
    <property type="entry name" value="Diverse_Enzym_Activities"/>
</dbReference>
<dbReference type="Proteomes" id="UP000463051">
    <property type="component" value="Unassembled WGS sequence"/>
</dbReference>
<proteinExistence type="predicted"/>
<dbReference type="Gene3D" id="3.40.710.10">
    <property type="entry name" value="DD-peptidase/beta-lactamase superfamily"/>
    <property type="match status" value="1"/>
</dbReference>
<reference evidence="2 3" key="1">
    <citation type="submission" date="2019-11" db="EMBL/GenBank/DDBJ databases">
        <title>Paenibacillus monticola sp. nov., a novel PGPR strain isolated from mountain sample in China.</title>
        <authorList>
            <person name="Zhao Q."/>
            <person name="Li H.-P."/>
            <person name="Zhang J.-L."/>
        </authorList>
    </citation>
    <scope>NUCLEOTIDE SEQUENCE [LARGE SCALE GENOMIC DNA]</scope>
    <source>
        <strain evidence="2 3">LC-T2</strain>
    </source>
</reference>
<evidence type="ECO:0000313" key="3">
    <source>
        <dbReference type="Proteomes" id="UP000463051"/>
    </source>
</evidence>
<dbReference type="EMBL" id="WJXB01000012">
    <property type="protein sequence ID" value="MRN56138.1"/>
    <property type="molecule type" value="Genomic_DNA"/>
</dbReference>
<dbReference type="InterPro" id="IPR012338">
    <property type="entry name" value="Beta-lactam/transpept-like"/>
</dbReference>
<dbReference type="GO" id="GO:0016787">
    <property type="term" value="F:hydrolase activity"/>
    <property type="evidence" value="ECO:0007669"/>
    <property type="project" value="UniProtKB-KW"/>
</dbReference>
<dbReference type="RefSeq" id="WP_154121634.1">
    <property type="nucleotide sequence ID" value="NZ_WJXB01000012.1"/>
</dbReference>
<keyword evidence="2" id="KW-0378">Hydrolase</keyword>
<name>A0A7X2L4B6_9BACL</name>